<name>A0A7W3QIQ6_ACTNM</name>
<dbReference type="EMBL" id="JACJIA010000001">
    <property type="protein sequence ID" value="MBA8948581.1"/>
    <property type="molecule type" value="Genomic_DNA"/>
</dbReference>
<reference evidence="1 2" key="1">
    <citation type="submission" date="2020-08" db="EMBL/GenBank/DDBJ databases">
        <title>Genomic Encyclopedia of Type Strains, Phase IV (KMG-IV): sequencing the most valuable type-strain genomes for metagenomic binning, comparative biology and taxonomic classification.</title>
        <authorList>
            <person name="Goeker M."/>
        </authorList>
    </citation>
    <scope>NUCLEOTIDE SEQUENCE [LARGE SCALE GENOMIC DNA]</scope>
    <source>
        <strain evidence="1 2">DSM 44197</strain>
    </source>
</reference>
<gene>
    <name evidence="1" type="ORF">HNR61_000179</name>
</gene>
<comment type="caution">
    <text evidence="1">The sequence shown here is derived from an EMBL/GenBank/DDBJ whole genome shotgun (WGS) entry which is preliminary data.</text>
</comment>
<protein>
    <submittedName>
        <fullName evidence="1">Uncharacterized protein</fullName>
    </submittedName>
</protein>
<proteinExistence type="predicted"/>
<accession>A0A7W3QIQ6</accession>
<dbReference type="RefSeq" id="WP_182841198.1">
    <property type="nucleotide sequence ID" value="NZ_BAAALP010000030.1"/>
</dbReference>
<evidence type="ECO:0000313" key="2">
    <source>
        <dbReference type="Proteomes" id="UP000572680"/>
    </source>
</evidence>
<organism evidence="1 2">
    <name type="scientific">Actinomadura namibiensis</name>
    <dbReference type="NCBI Taxonomy" id="182080"/>
    <lineage>
        <taxon>Bacteria</taxon>
        <taxon>Bacillati</taxon>
        <taxon>Actinomycetota</taxon>
        <taxon>Actinomycetes</taxon>
        <taxon>Streptosporangiales</taxon>
        <taxon>Thermomonosporaceae</taxon>
        <taxon>Actinomadura</taxon>
    </lineage>
</organism>
<keyword evidence="2" id="KW-1185">Reference proteome</keyword>
<dbReference type="Proteomes" id="UP000572680">
    <property type="component" value="Unassembled WGS sequence"/>
</dbReference>
<dbReference type="AlphaFoldDB" id="A0A7W3QIQ6"/>
<evidence type="ECO:0000313" key="1">
    <source>
        <dbReference type="EMBL" id="MBA8948581.1"/>
    </source>
</evidence>
<sequence length="174" mass="19239">MIVIPRLLAEQVQATDEALRERLALDSARHGLDVCRDSVQNADILDACLDSARRYVDGEGSYQEVVENFDRSHEMFADDGFGGQLAWSVRAAVLVSAHRAFEEPGSTEFPVLSTAVDVAKEMQKAVGDHAALQAGLDPQDPAAKALTWHARWEEARWQLLRTIELVPNPHRLPG</sequence>